<reference evidence="1 2" key="1">
    <citation type="journal article" date="2017" name="Mol. Plant">
        <title>The Genome of Medicinal Plant Macleaya cordata Provides New Insights into Benzylisoquinoline Alkaloids Metabolism.</title>
        <authorList>
            <person name="Liu X."/>
            <person name="Liu Y."/>
            <person name="Huang P."/>
            <person name="Ma Y."/>
            <person name="Qing Z."/>
            <person name="Tang Q."/>
            <person name="Cao H."/>
            <person name="Cheng P."/>
            <person name="Zheng Y."/>
            <person name="Yuan Z."/>
            <person name="Zhou Y."/>
            <person name="Liu J."/>
            <person name="Tang Z."/>
            <person name="Zhuo Y."/>
            <person name="Zhang Y."/>
            <person name="Yu L."/>
            <person name="Huang J."/>
            <person name="Yang P."/>
            <person name="Peng Q."/>
            <person name="Zhang J."/>
            <person name="Jiang W."/>
            <person name="Zhang Z."/>
            <person name="Lin K."/>
            <person name="Ro D.K."/>
            <person name="Chen X."/>
            <person name="Xiong X."/>
            <person name="Shang Y."/>
            <person name="Huang S."/>
            <person name="Zeng J."/>
        </authorList>
    </citation>
    <scope>NUCLEOTIDE SEQUENCE [LARGE SCALE GENOMIC DNA]</scope>
    <source>
        <strain evidence="2">cv. BLH2017</strain>
        <tissue evidence="1">Root</tissue>
    </source>
</reference>
<dbReference type="PANTHER" id="PTHR35282:SF11">
    <property type="entry name" value="EG5651"/>
    <property type="match status" value="1"/>
</dbReference>
<dbReference type="InParanoid" id="A0A200PPG5"/>
<keyword evidence="2" id="KW-1185">Reference proteome</keyword>
<comment type="caution">
    <text evidence="1">The sequence shown here is derived from an EMBL/GenBank/DDBJ whole genome shotgun (WGS) entry which is preliminary data.</text>
</comment>
<organism evidence="1 2">
    <name type="scientific">Macleaya cordata</name>
    <name type="common">Five-seeded plume-poppy</name>
    <name type="synonym">Bocconia cordata</name>
    <dbReference type="NCBI Taxonomy" id="56857"/>
    <lineage>
        <taxon>Eukaryota</taxon>
        <taxon>Viridiplantae</taxon>
        <taxon>Streptophyta</taxon>
        <taxon>Embryophyta</taxon>
        <taxon>Tracheophyta</taxon>
        <taxon>Spermatophyta</taxon>
        <taxon>Magnoliopsida</taxon>
        <taxon>Ranunculales</taxon>
        <taxon>Papaveraceae</taxon>
        <taxon>Papaveroideae</taxon>
        <taxon>Macleaya</taxon>
    </lineage>
</organism>
<evidence type="ECO:0000313" key="1">
    <source>
        <dbReference type="EMBL" id="OVA00105.1"/>
    </source>
</evidence>
<sequence>MDTESPCKEVSEELARESLIAISQSIPSQSVALKVSSEDFTSPNGVVVKDGDGADKYRSKLISISYTQSPDIVTLPVAVATVED</sequence>
<dbReference type="PANTHER" id="PTHR35282">
    <property type="entry name" value="F5D14.24 PROTEIN"/>
    <property type="match status" value="1"/>
</dbReference>
<dbReference type="AlphaFoldDB" id="A0A200PPG5"/>
<evidence type="ECO:0000313" key="2">
    <source>
        <dbReference type="Proteomes" id="UP000195402"/>
    </source>
</evidence>
<dbReference type="InterPro" id="IPR049198">
    <property type="entry name" value="DUF6865"/>
</dbReference>
<name>A0A200PPG5_MACCD</name>
<dbReference type="Pfam" id="PF21737">
    <property type="entry name" value="DUF6865"/>
    <property type="match status" value="1"/>
</dbReference>
<dbReference type="OMA" id="ERKGSIC"/>
<dbReference type="FunCoup" id="A0A200PPG5">
    <property type="interactions" value="4"/>
</dbReference>
<dbReference type="EMBL" id="MVGT01004367">
    <property type="protein sequence ID" value="OVA00105.1"/>
    <property type="molecule type" value="Genomic_DNA"/>
</dbReference>
<proteinExistence type="predicted"/>
<gene>
    <name evidence="1" type="ORF">BVC80_1327g9</name>
</gene>
<protein>
    <submittedName>
        <fullName evidence="1">Uncharacterized protein</fullName>
    </submittedName>
</protein>
<dbReference type="OrthoDB" id="632588at2759"/>
<accession>A0A200PPG5</accession>
<dbReference type="Proteomes" id="UP000195402">
    <property type="component" value="Unassembled WGS sequence"/>
</dbReference>